<keyword evidence="4" id="KW-0732">Signal</keyword>
<dbReference type="InterPro" id="IPR053213">
    <property type="entry name" value="RLP29"/>
</dbReference>
<keyword evidence="2" id="KW-0677">Repeat</keyword>
<keyword evidence="8" id="KW-1185">Reference proteome</keyword>
<dbReference type="eggNOG" id="COG4886">
    <property type="taxonomic scope" value="Bacteria"/>
</dbReference>
<dbReference type="PANTHER" id="PTHR48009">
    <property type="entry name" value="LEUCINE-RICH REPEAT (LRR) FAMILY PROTEIN"/>
    <property type="match status" value="1"/>
</dbReference>
<feature type="chain" id="PRO_5038529517" evidence="4">
    <location>
        <begin position="28"/>
        <end position="602"/>
    </location>
</feature>
<dbReference type="EMBL" id="JNFA01000011">
    <property type="protein sequence ID" value="KGL42953.1"/>
    <property type="molecule type" value="Genomic_DNA"/>
</dbReference>
<evidence type="ECO:0000259" key="5">
    <source>
        <dbReference type="Pfam" id="PF13731"/>
    </source>
</evidence>
<accession>A0A099WEN8</accession>
<dbReference type="AlphaFoldDB" id="A0A099WEN8"/>
<feature type="signal peptide" evidence="4">
    <location>
        <begin position="1"/>
        <end position="27"/>
    </location>
</feature>
<dbReference type="Pfam" id="PF23598">
    <property type="entry name" value="LRR_14"/>
    <property type="match status" value="1"/>
</dbReference>
<evidence type="ECO:0000259" key="6">
    <source>
        <dbReference type="Pfam" id="PF23598"/>
    </source>
</evidence>
<dbReference type="InterPro" id="IPR032675">
    <property type="entry name" value="LRR_dom_sf"/>
</dbReference>
<comment type="caution">
    <text evidence="7">The sequence shown here is derived from an EMBL/GenBank/DDBJ whole genome shotgun (WGS) entry which is preliminary data.</text>
</comment>
<protein>
    <submittedName>
        <fullName evidence="7">Uncharacterized protein</fullName>
    </submittedName>
</protein>
<dbReference type="Pfam" id="PF13731">
    <property type="entry name" value="WxL"/>
    <property type="match status" value="1"/>
</dbReference>
<name>A0A099WEN8_9LIST</name>
<feature type="compositionally biased region" description="Polar residues" evidence="3">
    <location>
        <begin position="21"/>
        <end position="30"/>
    </location>
</feature>
<dbReference type="GeneID" id="58716887"/>
<feature type="domain" description="Disease resistance R13L4/SHOC-2-like LRR" evidence="6">
    <location>
        <begin position="164"/>
        <end position="334"/>
    </location>
</feature>
<proteinExistence type="predicted"/>
<gene>
    <name evidence="7" type="ORF">EP57_05725</name>
</gene>
<dbReference type="STRING" id="1552123.EP57_05725"/>
<evidence type="ECO:0000313" key="7">
    <source>
        <dbReference type="EMBL" id="KGL42953.1"/>
    </source>
</evidence>
<feature type="region of interest" description="Disordered" evidence="3">
    <location>
        <begin position="21"/>
        <end position="124"/>
    </location>
</feature>
<dbReference type="InterPro" id="IPR027994">
    <property type="entry name" value="WxL_dom"/>
</dbReference>
<dbReference type="SUPFAM" id="SSF52058">
    <property type="entry name" value="L domain-like"/>
    <property type="match status" value="1"/>
</dbReference>
<feature type="domain" description="WxL" evidence="5">
    <location>
        <begin position="465"/>
        <end position="602"/>
    </location>
</feature>
<sequence length="602" mass="65324">MFKKRISMLLVALILPFGMISTPSASTVDSPTIEEPPQDTTETPDETAETSNEIAETAEVPDSALTEETAEAVVPEEPTTETEQEDTILEPDAITEKNETESSPTSPPAPKTNESKPATKNLKASKPDADIVYASDFDNQQWLINEIARQIPSKTIGSTLTFGDLKQITNINLSDINGSIPPGIEYLTELSSLSLRGYGISGSLPTSIGSLSKLKTINIGETSLEGQLPASLGNLSSLETLSLYDNLITGEIPKELADATNLKSIYLVESQLSGGLPKELATLPQLESLNLAFNELSGTIPAEFASASSLEMFYLNSNKLTGIIPDAITQSSLTFKFSNNQLSANNANSLTLTNTDGSARYTNTFVTNYQLASKTTIPTTTHTTVINPFDPTSDTYFDLHYLNQSSRGTLQSAHTYKIINQDTQEVMYNGPANPDVSFTQSESANYLIIMDDAVGNSRNTANVSVQMSILELGNMSESINFGTHKITSTTQLYKPTEDWSIQVNDTRTTKTPWRLSVATPSKMQGSSGHTLSEGLIYKAENGTETTLTNQYLDVYQYTPNSTDTQVNITWPENTGIFLKVKAGEGYAESYSGELNWTLTDAP</sequence>
<reference evidence="7 8" key="1">
    <citation type="submission" date="2014-05" db="EMBL/GenBank/DDBJ databases">
        <title>Novel Listeriaceae from food processing environments.</title>
        <authorList>
            <person name="den Bakker H.C."/>
        </authorList>
    </citation>
    <scope>NUCLEOTIDE SEQUENCE [LARGE SCALE GENOMIC DNA]</scope>
    <source>
        <strain evidence="7 8">FSL A5-0281</strain>
    </source>
</reference>
<organism evidence="7 8">
    <name type="scientific">Listeria booriae</name>
    <dbReference type="NCBI Taxonomy" id="1552123"/>
    <lineage>
        <taxon>Bacteria</taxon>
        <taxon>Bacillati</taxon>
        <taxon>Bacillota</taxon>
        <taxon>Bacilli</taxon>
        <taxon>Bacillales</taxon>
        <taxon>Listeriaceae</taxon>
        <taxon>Listeria</taxon>
    </lineage>
</organism>
<dbReference type="FunFam" id="3.80.10.10:FF:000041">
    <property type="entry name" value="LRR receptor-like serine/threonine-protein kinase ERECTA"/>
    <property type="match status" value="2"/>
</dbReference>
<dbReference type="PANTHER" id="PTHR48009:SF4">
    <property type="entry name" value="LEUCINE-RICH REPEAT (LRR) FAMILY PROTEIN"/>
    <property type="match status" value="1"/>
</dbReference>
<dbReference type="RefSeq" id="WP_036084914.1">
    <property type="nucleotide sequence ID" value="NZ_CBCSHQ010000001.1"/>
</dbReference>
<evidence type="ECO:0000256" key="4">
    <source>
        <dbReference type="SAM" id="SignalP"/>
    </source>
</evidence>
<evidence type="ECO:0000313" key="8">
    <source>
        <dbReference type="Proteomes" id="UP000029844"/>
    </source>
</evidence>
<dbReference type="OrthoDB" id="2365786at2"/>
<dbReference type="Proteomes" id="UP000029844">
    <property type="component" value="Unassembled WGS sequence"/>
</dbReference>
<evidence type="ECO:0000256" key="3">
    <source>
        <dbReference type="SAM" id="MobiDB-lite"/>
    </source>
</evidence>
<keyword evidence="1" id="KW-0433">Leucine-rich repeat</keyword>
<feature type="compositionally biased region" description="Acidic residues" evidence="3">
    <location>
        <begin position="78"/>
        <end position="89"/>
    </location>
</feature>
<evidence type="ECO:0000256" key="2">
    <source>
        <dbReference type="ARBA" id="ARBA00022737"/>
    </source>
</evidence>
<dbReference type="InterPro" id="IPR055414">
    <property type="entry name" value="LRR_R13L4/SHOC2-like"/>
</dbReference>
<evidence type="ECO:0000256" key="1">
    <source>
        <dbReference type="ARBA" id="ARBA00022614"/>
    </source>
</evidence>
<dbReference type="Gene3D" id="3.80.10.10">
    <property type="entry name" value="Ribonuclease Inhibitor"/>
    <property type="match status" value="1"/>
</dbReference>
<feature type="compositionally biased region" description="Low complexity" evidence="3">
    <location>
        <begin position="31"/>
        <end position="41"/>
    </location>
</feature>